<dbReference type="Gene3D" id="3.30.565.10">
    <property type="entry name" value="Histidine kinase-like ATPase, C-terminal domain"/>
    <property type="match status" value="1"/>
</dbReference>
<dbReference type="RefSeq" id="WP_281464708.1">
    <property type="nucleotide sequence ID" value="NZ_CP124535.1"/>
</dbReference>
<organism evidence="3 4">
    <name type="scientific">Fuscovulum ytuae</name>
    <dbReference type="NCBI Taxonomy" id="3042299"/>
    <lineage>
        <taxon>Bacteria</taxon>
        <taxon>Pseudomonadati</taxon>
        <taxon>Pseudomonadota</taxon>
        <taxon>Alphaproteobacteria</taxon>
        <taxon>Rhodobacterales</taxon>
        <taxon>Paracoccaceae</taxon>
        <taxon>Fuscovulum</taxon>
    </lineage>
</organism>
<gene>
    <name evidence="3" type="ORF">QF092_14080</name>
</gene>
<proteinExistence type="predicted"/>
<dbReference type="CDD" id="cd16936">
    <property type="entry name" value="HATPase_RsbW-like"/>
    <property type="match status" value="1"/>
</dbReference>
<feature type="domain" description="Histidine kinase/HSP90-like ATPase" evidence="2">
    <location>
        <begin position="12"/>
        <end position="132"/>
    </location>
</feature>
<dbReference type="Proteomes" id="UP001230978">
    <property type="component" value="Chromosome"/>
</dbReference>
<reference evidence="3 4" key="1">
    <citation type="submission" date="2023-04" db="EMBL/GenBank/DDBJ databases">
        <title>YMD61, complete Genome.</title>
        <authorList>
            <person name="Zhang J."/>
        </authorList>
    </citation>
    <scope>NUCLEOTIDE SEQUENCE [LARGE SCALE GENOMIC DNA]</scope>
    <source>
        <strain evidence="3 4">YMD61</strain>
    </source>
</reference>
<keyword evidence="3" id="KW-0547">Nucleotide-binding</keyword>
<keyword evidence="1" id="KW-0418">Kinase</keyword>
<dbReference type="InterPro" id="IPR036890">
    <property type="entry name" value="HATPase_C_sf"/>
</dbReference>
<keyword evidence="1" id="KW-0723">Serine/threonine-protein kinase</keyword>
<evidence type="ECO:0000259" key="2">
    <source>
        <dbReference type="Pfam" id="PF13581"/>
    </source>
</evidence>
<evidence type="ECO:0000313" key="3">
    <source>
        <dbReference type="EMBL" id="WGV15385.1"/>
    </source>
</evidence>
<dbReference type="GO" id="GO:0004673">
    <property type="term" value="F:protein histidine kinase activity"/>
    <property type="evidence" value="ECO:0007669"/>
    <property type="project" value="UniProtKB-EC"/>
</dbReference>
<dbReference type="InterPro" id="IPR050267">
    <property type="entry name" value="Anti-sigma-factor_SerPK"/>
</dbReference>
<accession>A0ABY8Q4X4</accession>
<dbReference type="Pfam" id="PF13581">
    <property type="entry name" value="HATPase_c_2"/>
    <property type="match status" value="1"/>
</dbReference>
<dbReference type="GO" id="GO:0005524">
    <property type="term" value="F:ATP binding"/>
    <property type="evidence" value="ECO:0007669"/>
    <property type="project" value="UniProtKB-KW"/>
</dbReference>
<dbReference type="EMBL" id="CP124535">
    <property type="protein sequence ID" value="WGV15385.1"/>
    <property type="molecule type" value="Genomic_DNA"/>
</dbReference>
<sequence length="146" mass="15872">MPLAKRRERHVIAADPAAVRGLLERLEQDPALVRLSEEERDCTLLVLAEVLNNVVEHGYGGRPGWIGLVALPGRPGLGWRVVDRASRAPSAGEMAREMPSQAAEGGFGLPLIRALTERFALRRKRGLNILTLEVRAEGGVTMAHGL</sequence>
<dbReference type="EC" id="2.7.13.3" evidence="3"/>
<keyword evidence="3" id="KW-0808">Transferase</keyword>
<evidence type="ECO:0000313" key="4">
    <source>
        <dbReference type="Proteomes" id="UP001230978"/>
    </source>
</evidence>
<protein>
    <submittedName>
        <fullName evidence="3">ATP-binding protein</fullName>
        <ecNumber evidence="3">2.7.13.3</ecNumber>
    </submittedName>
</protein>
<keyword evidence="4" id="KW-1185">Reference proteome</keyword>
<dbReference type="InterPro" id="IPR003594">
    <property type="entry name" value="HATPase_dom"/>
</dbReference>
<keyword evidence="3" id="KW-0067">ATP-binding</keyword>
<dbReference type="PANTHER" id="PTHR35526:SF3">
    <property type="entry name" value="ANTI-SIGMA-F FACTOR RSBW"/>
    <property type="match status" value="1"/>
</dbReference>
<dbReference type="PANTHER" id="PTHR35526">
    <property type="entry name" value="ANTI-SIGMA-F FACTOR RSBW-RELATED"/>
    <property type="match status" value="1"/>
</dbReference>
<name>A0ABY8Q4X4_9RHOB</name>
<evidence type="ECO:0000256" key="1">
    <source>
        <dbReference type="ARBA" id="ARBA00022527"/>
    </source>
</evidence>